<evidence type="ECO:0000313" key="9">
    <source>
        <dbReference type="EMBL" id="MCZ9293877.1"/>
    </source>
</evidence>
<keyword evidence="4 7" id="KW-0812">Transmembrane</keyword>
<accession>A0A9X3LTC5</accession>
<keyword evidence="6 7" id="KW-0472">Membrane</keyword>
<feature type="transmembrane region" description="Helical" evidence="7">
    <location>
        <begin position="233"/>
        <end position="251"/>
    </location>
</feature>
<feature type="transmembrane region" description="Helical" evidence="7">
    <location>
        <begin position="203"/>
        <end position="226"/>
    </location>
</feature>
<comment type="caution">
    <text evidence="9">The sequence shown here is derived from an EMBL/GenBank/DDBJ whole genome shotgun (WGS) entry which is preliminary data.</text>
</comment>
<proteinExistence type="inferred from homology"/>
<feature type="transmembrane region" description="Helical" evidence="7">
    <location>
        <begin position="169"/>
        <end position="191"/>
    </location>
</feature>
<feature type="transmembrane region" description="Helical" evidence="7">
    <location>
        <begin position="392"/>
        <end position="411"/>
    </location>
</feature>
<keyword evidence="5 7" id="KW-1133">Transmembrane helix</keyword>
<evidence type="ECO:0000259" key="8">
    <source>
        <dbReference type="Pfam" id="PF19053"/>
    </source>
</evidence>
<dbReference type="InterPro" id="IPR024962">
    <property type="entry name" value="YukD-like"/>
</dbReference>
<dbReference type="InterPro" id="IPR044049">
    <property type="entry name" value="EccD_transm"/>
</dbReference>
<feature type="transmembrane region" description="Helical" evidence="7">
    <location>
        <begin position="366"/>
        <end position="386"/>
    </location>
</feature>
<evidence type="ECO:0000256" key="1">
    <source>
        <dbReference type="ARBA" id="ARBA00004651"/>
    </source>
</evidence>
<feature type="domain" description="EccD-like transmembrane" evidence="8">
    <location>
        <begin position="136"/>
        <end position="453"/>
    </location>
</feature>
<feature type="transmembrane region" description="Helical" evidence="7">
    <location>
        <begin position="431"/>
        <end position="450"/>
    </location>
</feature>
<dbReference type="InterPro" id="IPR006707">
    <property type="entry name" value="T7SS_EccD"/>
</dbReference>
<evidence type="ECO:0000256" key="2">
    <source>
        <dbReference type="ARBA" id="ARBA00006162"/>
    </source>
</evidence>
<dbReference type="Gene3D" id="3.10.20.90">
    <property type="entry name" value="Phosphatidylinositol 3-kinase Catalytic Subunit, Chain A, domain 1"/>
    <property type="match status" value="1"/>
</dbReference>
<dbReference type="Pfam" id="PF19053">
    <property type="entry name" value="EccD"/>
    <property type="match status" value="1"/>
</dbReference>
<evidence type="ECO:0000256" key="7">
    <source>
        <dbReference type="SAM" id="Phobius"/>
    </source>
</evidence>
<feature type="transmembrane region" description="Helical" evidence="7">
    <location>
        <begin position="313"/>
        <end position="331"/>
    </location>
</feature>
<evidence type="ECO:0000256" key="6">
    <source>
        <dbReference type="ARBA" id="ARBA00023136"/>
    </source>
</evidence>
<evidence type="ECO:0000313" key="10">
    <source>
        <dbReference type="Proteomes" id="UP001146468"/>
    </source>
</evidence>
<reference evidence="9" key="1">
    <citation type="submission" date="2022-02" db="EMBL/GenBank/DDBJ databases">
        <title>Corynebacterium sp. from urogenital microbiome.</title>
        <authorList>
            <person name="Cappelli E.A."/>
            <person name="Ribeiro T.G."/>
            <person name="Peixe L."/>
        </authorList>
    </citation>
    <scope>NUCLEOTIDE SEQUENCE</scope>
    <source>
        <strain evidence="9">C8Ua_172</strain>
    </source>
</reference>
<gene>
    <name evidence="9" type="primary">eccD</name>
    <name evidence="9" type="ORF">L8U60_05185</name>
</gene>
<keyword evidence="3" id="KW-1003">Cell membrane</keyword>
<dbReference type="NCBIfam" id="TIGR03920">
    <property type="entry name" value="T7SS_EccD"/>
    <property type="match status" value="1"/>
</dbReference>
<dbReference type="AlphaFoldDB" id="A0A9X3LTC5"/>
<evidence type="ECO:0000256" key="4">
    <source>
        <dbReference type="ARBA" id="ARBA00022692"/>
    </source>
</evidence>
<dbReference type="EMBL" id="JAKMUS010000006">
    <property type="protein sequence ID" value="MCZ9293877.1"/>
    <property type="molecule type" value="Genomic_DNA"/>
</dbReference>
<sequence length="453" mass="45839">MTAPALQQATTPATTSTQVVRVSIRANAREFSRVIDVSVPTSSTFSDVLPEIARLIDLPHINRPWEFTTAAGAPLDPHTALMHMRLRDGAVLTLRPHEPVAPPVVRDAAESLAADSAHSTPRGGIDVLFSLTGATGAGLLVGALITPLAGAAIASLLLVTVGIVARSRVLFPIAATLAGLACGAWVAGLGAEQASIQPLDPAAALGALSAAAVTCVLLSGGATLGVVGPRSGAGLVTASFLVMVGALGAWMPSPHAPAALIVLAGLAAVMGTPAAATRAAGLRIPRVPTAGQEFSIADDYQDDVDERTTRARFVADGISIGVAVCTIPALISLAFAASAWVFALGITLAGALLVHASRHHSSAPRLSLALTAAVAAGGAILTVSLVDVPHPALITLATLTTLACASAALWARRVPELEPTTLVWIERAEAAAIIGVIPVAVYLTGIFDLIRGL</sequence>
<dbReference type="Pfam" id="PF08817">
    <property type="entry name" value="YukD"/>
    <property type="match status" value="1"/>
</dbReference>
<evidence type="ECO:0000256" key="5">
    <source>
        <dbReference type="ARBA" id="ARBA00022989"/>
    </source>
</evidence>
<feature type="transmembrane region" description="Helical" evidence="7">
    <location>
        <begin position="257"/>
        <end position="276"/>
    </location>
</feature>
<organism evidence="9 10">
    <name type="scientific">Corynebacterium meitnerae</name>
    <dbReference type="NCBI Taxonomy" id="2913498"/>
    <lineage>
        <taxon>Bacteria</taxon>
        <taxon>Bacillati</taxon>
        <taxon>Actinomycetota</taxon>
        <taxon>Actinomycetes</taxon>
        <taxon>Mycobacteriales</taxon>
        <taxon>Corynebacteriaceae</taxon>
        <taxon>Corynebacterium</taxon>
    </lineage>
</organism>
<feature type="transmembrane region" description="Helical" evidence="7">
    <location>
        <begin position="337"/>
        <end position="354"/>
    </location>
</feature>
<evidence type="ECO:0000256" key="3">
    <source>
        <dbReference type="ARBA" id="ARBA00022475"/>
    </source>
</evidence>
<comment type="subcellular location">
    <subcellularLocation>
        <location evidence="1">Cell membrane</location>
        <topology evidence="1">Multi-pass membrane protein</topology>
    </subcellularLocation>
</comment>
<name>A0A9X3LTC5_9CORY</name>
<feature type="transmembrane region" description="Helical" evidence="7">
    <location>
        <begin position="139"/>
        <end position="162"/>
    </location>
</feature>
<protein>
    <submittedName>
        <fullName evidence="9">Type VII secretion integral membrane protein EccD</fullName>
    </submittedName>
</protein>
<comment type="similarity">
    <text evidence="2">Belongs to the EccD/Snm4 family.</text>
</comment>
<dbReference type="Proteomes" id="UP001146468">
    <property type="component" value="Unassembled WGS sequence"/>
</dbReference>
<dbReference type="GO" id="GO:0005886">
    <property type="term" value="C:plasma membrane"/>
    <property type="evidence" value="ECO:0007669"/>
    <property type="project" value="UniProtKB-SubCell"/>
</dbReference>
<dbReference type="RefSeq" id="WP_269965309.1">
    <property type="nucleotide sequence ID" value="NZ_JAKMUS010000006.1"/>
</dbReference>
<keyword evidence="10" id="KW-1185">Reference proteome</keyword>